<gene>
    <name evidence="3" type="ORF">GGQ55_002893</name>
</gene>
<feature type="signal peptide" evidence="2">
    <location>
        <begin position="1"/>
        <end position="28"/>
    </location>
</feature>
<comment type="caution">
    <text evidence="3">The sequence shown here is derived from an EMBL/GenBank/DDBJ whole genome shotgun (WGS) entry which is preliminary data.</text>
</comment>
<dbReference type="EMBL" id="JACBZT010000001">
    <property type="protein sequence ID" value="NYJ06615.1"/>
    <property type="molecule type" value="Genomic_DNA"/>
</dbReference>
<evidence type="ECO:0000313" key="4">
    <source>
        <dbReference type="Proteomes" id="UP000541969"/>
    </source>
</evidence>
<dbReference type="Proteomes" id="UP000541969">
    <property type="component" value="Unassembled WGS sequence"/>
</dbReference>
<feature type="region of interest" description="Disordered" evidence="1">
    <location>
        <begin position="232"/>
        <end position="254"/>
    </location>
</feature>
<evidence type="ECO:0008006" key="5">
    <source>
        <dbReference type="Google" id="ProtNLM"/>
    </source>
</evidence>
<reference evidence="3 4" key="1">
    <citation type="submission" date="2020-07" db="EMBL/GenBank/DDBJ databases">
        <title>Sequencing the genomes of 1000 actinobacteria strains.</title>
        <authorList>
            <person name="Klenk H.-P."/>
        </authorList>
    </citation>
    <scope>NUCLEOTIDE SEQUENCE [LARGE SCALE GENOMIC DNA]</scope>
    <source>
        <strain evidence="3 4">DSM 104001</strain>
    </source>
</reference>
<accession>A0A853CF55</accession>
<evidence type="ECO:0000256" key="1">
    <source>
        <dbReference type="SAM" id="MobiDB-lite"/>
    </source>
</evidence>
<dbReference type="RefSeq" id="WP_179717853.1">
    <property type="nucleotide sequence ID" value="NZ_JACBZT010000001.1"/>
</dbReference>
<keyword evidence="2" id="KW-0732">Signal</keyword>
<proteinExistence type="predicted"/>
<keyword evidence="4" id="KW-1185">Reference proteome</keyword>
<organism evidence="3 4">
    <name type="scientific">Petropleomorpha daqingensis</name>
    <dbReference type="NCBI Taxonomy" id="2026353"/>
    <lineage>
        <taxon>Bacteria</taxon>
        <taxon>Bacillati</taxon>
        <taxon>Actinomycetota</taxon>
        <taxon>Actinomycetes</taxon>
        <taxon>Geodermatophilales</taxon>
        <taxon>Geodermatophilaceae</taxon>
        <taxon>Petropleomorpha</taxon>
    </lineage>
</organism>
<evidence type="ECO:0000256" key="2">
    <source>
        <dbReference type="SAM" id="SignalP"/>
    </source>
</evidence>
<sequence>MRRRLLRSTLVLAATGAVLVGGGPAALAGGDHGHGRDVQTVHVVGNGTAASVDDDHVHAGTVRFEVSSVAPAFSAVTMFQLKNGATLDQFFDDVRKEFHPTDLSVRAEGTRDARRHATFYGLADVVPGVPLAVTENLRPGTYWLMDLTTPPDPVNDPPVTRFRVTGGGSGGDGSRHADVRVRLTDDRFLAPRVWPRAGTWWLTNADDTLHFMLLQPVQPGTTERQVQQALEASGGGSVGDLADPTRPPVGSEVISPGVRHAVDYDLPPGRYVLLCFVADEGDGMSHAVMGMHRVIDLR</sequence>
<dbReference type="AlphaFoldDB" id="A0A853CF55"/>
<evidence type="ECO:0000313" key="3">
    <source>
        <dbReference type="EMBL" id="NYJ06615.1"/>
    </source>
</evidence>
<feature type="chain" id="PRO_5038451168" description="Secreted protein" evidence="2">
    <location>
        <begin position="29"/>
        <end position="298"/>
    </location>
</feature>
<name>A0A853CF55_9ACTN</name>
<protein>
    <recommendedName>
        <fullName evidence="5">Secreted protein</fullName>
    </recommendedName>
</protein>